<keyword evidence="4 10" id="KW-0812">Transmembrane</keyword>
<gene>
    <name evidence="10 12" type="primary">plsY</name>
    <name evidence="12" type="ORF">LS80_007550</name>
    <name evidence="11" type="ORF">NHP164001_16750</name>
</gene>
<dbReference type="Proteomes" id="UP001562457">
    <property type="component" value="Unassembled WGS sequence"/>
</dbReference>
<reference evidence="11 14" key="3">
    <citation type="submission" date="2024-06" db="EMBL/GenBank/DDBJ databases">
        <title>Draft genome sequence of Helicobacter trogontum NHP16-4001.</title>
        <authorList>
            <person name="Rimbara E."/>
            <person name="Suzuki M."/>
        </authorList>
    </citation>
    <scope>NUCLEOTIDE SEQUENCE [LARGE SCALE GENOMIC DNA]</scope>
    <source>
        <strain evidence="11 14">NHP16-4001</strain>
    </source>
</reference>
<evidence type="ECO:0000256" key="10">
    <source>
        <dbReference type="HAMAP-Rule" id="MF_01043"/>
    </source>
</evidence>
<dbReference type="HAMAP" id="MF_01043">
    <property type="entry name" value="PlsY"/>
    <property type="match status" value="1"/>
</dbReference>
<evidence type="ECO:0000256" key="5">
    <source>
        <dbReference type="ARBA" id="ARBA00022989"/>
    </source>
</evidence>
<dbReference type="EMBL" id="JRPK02000026">
    <property type="protein sequence ID" value="TLD97047.1"/>
    <property type="molecule type" value="Genomic_DNA"/>
</dbReference>
<comment type="function">
    <text evidence="10">Catalyzes the transfer of an acyl group from acyl-phosphate (acyl-PO(4)) to glycerol-3-phosphate (G3P) to form lysophosphatidic acid (LPA). This enzyme utilizes acyl-phosphate as fatty acyl donor, but not acyl-CoA or acyl-ACP.</text>
</comment>
<comment type="caution">
    <text evidence="12">The sequence shown here is derived from an EMBL/GenBank/DDBJ whole genome shotgun (WGS) entry which is preliminary data.</text>
</comment>
<dbReference type="PANTHER" id="PTHR30309:SF0">
    <property type="entry name" value="GLYCEROL-3-PHOSPHATE ACYLTRANSFERASE-RELATED"/>
    <property type="match status" value="1"/>
</dbReference>
<evidence type="ECO:0000313" key="13">
    <source>
        <dbReference type="Proteomes" id="UP000029861"/>
    </source>
</evidence>
<keyword evidence="3 10" id="KW-0808">Transferase</keyword>
<feature type="transmembrane region" description="Helical" evidence="10">
    <location>
        <begin position="92"/>
        <end position="110"/>
    </location>
</feature>
<keyword evidence="8 10" id="KW-0594">Phospholipid biosynthesis</keyword>
<evidence type="ECO:0000256" key="2">
    <source>
        <dbReference type="ARBA" id="ARBA00022516"/>
    </source>
</evidence>
<keyword evidence="6 10" id="KW-0443">Lipid metabolism</keyword>
<dbReference type="NCBIfam" id="TIGR00023">
    <property type="entry name" value="glycerol-3-phosphate 1-O-acyltransferase PlsY"/>
    <property type="match status" value="1"/>
</dbReference>
<dbReference type="GO" id="GO:0008654">
    <property type="term" value="P:phospholipid biosynthetic process"/>
    <property type="evidence" value="ECO:0007669"/>
    <property type="project" value="UniProtKB-UniRule"/>
</dbReference>
<evidence type="ECO:0000313" key="12">
    <source>
        <dbReference type="EMBL" id="TLD97047.1"/>
    </source>
</evidence>
<keyword evidence="5 10" id="KW-1133">Transmembrane helix</keyword>
<feature type="transmembrane region" description="Helical" evidence="10">
    <location>
        <begin position="7"/>
        <end position="30"/>
    </location>
</feature>
<reference evidence="12 13" key="1">
    <citation type="journal article" date="2014" name="Genome Announc.">
        <title>Draft genome sequences of eight enterohepatic helicobacter species isolated from both laboratory and wild rodents.</title>
        <authorList>
            <person name="Sheh A."/>
            <person name="Shen Z."/>
            <person name="Fox J.G."/>
        </authorList>
    </citation>
    <scope>NUCLEOTIDE SEQUENCE [LARGE SCALE GENOMIC DNA]</scope>
    <source>
        <strain evidence="12 13">ATCC 49310</strain>
    </source>
</reference>
<evidence type="ECO:0000256" key="7">
    <source>
        <dbReference type="ARBA" id="ARBA00023136"/>
    </source>
</evidence>
<dbReference type="InterPro" id="IPR003811">
    <property type="entry name" value="G3P_acylTferase_PlsY"/>
</dbReference>
<keyword evidence="7 10" id="KW-0472">Membrane</keyword>
<reference evidence="12" key="2">
    <citation type="submission" date="2018-04" db="EMBL/GenBank/DDBJ databases">
        <authorList>
            <person name="Sheh A."/>
            <person name="Shen Z."/>
            <person name="Mannion A.J."/>
            <person name="Fox J.G."/>
        </authorList>
    </citation>
    <scope>NUCLEOTIDE SEQUENCE</scope>
    <source>
        <strain evidence="12">ATCC 49310</strain>
    </source>
</reference>
<feature type="transmembrane region" description="Helical" evidence="10">
    <location>
        <begin position="182"/>
        <end position="200"/>
    </location>
</feature>
<dbReference type="EC" id="2.3.1.275" evidence="10"/>
<dbReference type="EMBL" id="BAAFHN010000050">
    <property type="protein sequence ID" value="GAB0173654.1"/>
    <property type="molecule type" value="Genomic_DNA"/>
</dbReference>
<evidence type="ECO:0000313" key="14">
    <source>
        <dbReference type="Proteomes" id="UP001562457"/>
    </source>
</evidence>
<dbReference type="UniPathway" id="UPA00085"/>
<feature type="transmembrane region" description="Helical" evidence="10">
    <location>
        <begin position="153"/>
        <end position="170"/>
    </location>
</feature>
<dbReference type="RefSeq" id="WP_034319987.1">
    <property type="nucleotide sequence ID" value="NZ_BAAFHN010000050.1"/>
</dbReference>
<comment type="subunit">
    <text evidence="10">Probably interacts with PlsX.</text>
</comment>
<dbReference type="Pfam" id="PF02660">
    <property type="entry name" value="G3P_acyltransf"/>
    <property type="match status" value="1"/>
</dbReference>
<evidence type="ECO:0000256" key="4">
    <source>
        <dbReference type="ARBA" id="ARBA00022692"/>
    </source>
</evidence>
<organism evidence="12 13">
    <name type="scientific">Helicobacter trogontum</name>
    <dbReference type="NCBI Taxonomy" id="50960"/>
    <lineage>
        <taxon>Bacteria</taxon>
        <taxon>Pseudomonadati</taxon>
        <taxon>Campylobacterota</taxon>
        <taxon>Epsilonproteobacteria</taxon>
        <taxon>Campylobacterales</taxon>
        <taxon>Helicobacteraceae</taxon>
        <taxon>Helicobacter</taxon>
    </lineage>
</organism>
<comment type="catalytic activity">
    <reaction evidence="10">
        <text>an acyl phosphate + sn-glycerol 3-phosphate = a 1-acyl-sn-glycero-3-phosphate + phosphate</text>
        <dbReference type="Rhea" id="RHEA:34075"/>
        <dbReference type="ChEBI" id="CHEBI:43474"/>
        <dbReference type="ChEBI" id="CHEBI:57597"/>
        <dbReference type="ChEBI" id="CHEBI:57970"/>
        <dbReference type="ChEBI" id="CHEBI:59918"/>
        <dbReference type="EC" id="2.3.1.275"/>
    </reaction>
</comment>
<dbReference type="GO" id="GO:0043772">
    <property type="term" value="F:acyl-phosphate glycerol-3-phosphate acyltransferase activity"/>
    <property type="evidence" value="ECO:0007669"/>
    <property type="project" value="UniProtKB-UniRule"/>
</dbReference>
<keyword evidence="9 10" id="KW-1208">Phospholipid metabolism</keyword>
<keyword evidence="2 10" id="KW-0444">Lipid biosynthesis</keyword>
<keyword evidence="12" id="KW-0012">Acyltransferase</keyword>
<evidence type="ECO:0000256" key="8">
    <source>
        <dbReference type="ARBA" id="ARBA00023209"/>
    </source>
</evidence>
<dbReference type="PANTHER" id="PTHR30309">
    <property type="entry name" value="INNER MEMBRANE PROTEIN YGIH"/>
    <property type="match status" value="1"/>
</dbReference>
<dbReference type="GO" id="GO:0005886">
    <property type="term" value="C:plasma membrane"/>
    <property type="evidence" value="ECO:0007669"/>
    <property type="project" value="UniProtKB-SubCell"/>
</dbReference>
<feature type="transmembrane region" description="Helical" evidence="10">
    <location>
        <begin position="116"/>
        <end position="141"/>
    </location>
</feature>
<comment type="similarity">
    <text evidence="10">Belongs to the PlsY family.</text>
</comment>
<comment type="subcellular location">
    <subcellularLocation>
        <location evidence="10">Cell membrane</location>
        <topology evidence="10">Multi-pass membrane protein</topology>
    </subcellularLocation>
</comment>
<proteinExistence type="inferred from homology"/>
<evidence type="ECO:0000256" key="3">
    <source>
        <dbReference type="ARBA" id="ARBA00022679"/>
    </source>
</evidence>
<evidence type="ECO:0000313" key="11">
    <source>
        <dbReference type="EMBL" id="GAB0173654.1"/>
    </source>
</evidence>
<accession>A0A4U8TED4</accession>
<dbReference type="SMART" id="SM01207">
    <property type="entry name" value="G3P_acyltransf"/>
    <property type="match status" value="1"/>
</dbReference>
<sequence>MDINPNVLLYICAYLIGSIPFGALLVKIFAKQNILEIGSKSTGATNVYRAFATISPQKAKFFSLLTLLLDAFKGLFIVLIAKLIGLSFETQYAIAILAILGHCYSPFLGFNGGKGVATAIGSVLLLIPVEGTCGLIVWGIVGKVFKISSLSSLLGVLSGIILTFVIPGIFNLPESININAQIGTHVPVVLIGVIIINTHWENIKRLVLKQEQQFTDGAKPHNT</sequence>
<evidence type="ECO:0000256" key="9">
    <source>
        <dbReference type="ARBA" id="ARBA00023264"/>
    </source>
</evidence>
<dbReference type="AlphaFoldDB" id="A0A4U8TED4"/>
<evidence type="ECO:0000256" key="1">
    <source>
        <dbReference type="ARBA" id="ARBA00022475"/>
    </source>
</evidence>
<comment type="pathway">
    <text evidence="10">Lipid metabolism; phospholipid metabolism.</text>
</comment>
<protein>
    <recommendedName>
        <fullName evidence="10">Glycerol-3-phosphate acyltransferase</fullName>
    </recommendedName>
    <alternativeName>
        <fullName evidence="10">Acyl-PO4 G3P acyltransferase</fullName>
    </alternativeName>
    <alternativeName>
        <fullName evidence="10">Acyl-phosphate--glycerol-3-phosphate acyltransferase</fullName>
    </alternativeName>
    <alternativeName>
        <fullName evidence="10">G3P acyltransferase</fullName>
        <shortName evidence="10">GPAT</shortName>
        <ecNumber evidence="10">2.3.1.275</ecNumber>
    </alternativeName>
    <alternativeName>
        <fullName evidence="10">Lysophosphatidic acid synthase</fullName>
        <shortName evidence="10">LPA synthase</shortName>
    </alternativeName>
</protein>
<keyword evidence="14" id="KW-1185">Reference proteome</keyword>
<evidence type="ECO:0000256" key="6">
    <source>
        <dbReference type="ARBA" id="ARBA00023098"/>
    </source>
</evidence>
<keyword evidence="1 10" id="KW-1003">Cell membrane</keyword>
<dbReference type="Proteomes" id="UP000029861">
    <property type="component" value="Unassembled WGS sequence"/>
</dbReference>
<dbReference type="STRING" id="50960.LS81_07085"/>
<feature type="transmembrane region" description="Helical" evidence="10">
    <location>
        <begin position="61"/>
        <end position="80"/>
    </location>
</feature>
<name>A0A4U8TED4_9HELI</name>